<protein>
    <recommendedName>
        <fullName evidence="1">Surface lipoprotein assembly modifier C-terminal domain-containing protein</fullName>
    </recommendedName>
</protein>
<dbReference type="Pfam" id="PF04575">
    <property type="entry name" value="SlipAM"/>
    <property type="match status" value="1"/>
</dbReference>
<dbReference type="Proteomes" id="UP000066624">
    <property type="component" value="Chromosome"/>
</dbReference>
<dbReference type="EMBL" id="CP012154">
    <property type="protein sequence ID" value="AKS41119.1"/>
    <property type="molecule type" value="Genomic_DNA"/>
</dbReference>
<organism evidence="2 3">
    <name type="scientific">Wenzhouxiangella marina</name>
    <dbReference type="NCBI Taxonomy" id="1579979"/>
    <lineage>
        <taxon>Bacteria</taxon>
        <taxon>Pseudomonadati</taxon>
        <taxon>Pseudomonadota</taxon>
        <taxon>Gammaproteobacteria</taxon>
        <taxon>Chromatiales</taxon>
        <taxon>Wenzhouxiangellaceae</taxon>
        <taxon>Wenzhouxiangella</taxon>
    </lineage>
</organism>
<keyword evidence="3" id="KW-1185">Reference proteome</keyword>
<evidence type="ECO:0000259" key="1">
    <source>
        <dbReference type="Pfam" id="PF04575"/>
    </source>
</evidence>
<proteinExistence type="predicted"/>
<evidence type="ECO:0000313" key="3">
    <source>
        <dbReference type="Proteomes" id="UP000066624"/>
    </source>
</evidence>
<dbReference type="RefSeq" id="WP_169751090.1">
    <property type="nucleotide sequence ID" value="NZ_CP012154.1"/>
</dbReference>
<feature type="domain" description="Surface lipoprotein assembly modifier C-terminal" evidence="1">
    <location>
        <begin position="72"/>
        <end position="316"/>
    </location>
</feature>
<accession>A0A0K0XTS9</accession>
<dbReference type="KEGG" id="wma:WM2015_738"/>
<sequence length="316" mass="36672">MPHDSSAFPFAGPMAGVLLSAFSLGVSSTGLAQEDGAAWPIEVTVAAGLQYDDLVTVEELDQVRNVGDAAAVLDLDLDYERNFDQGTDLSLGYSLSQKSYFDESEFDLQIHNLSFGLKQNFEHFDLGIETYHVQARLDGDELLSFTHLSPYFTRFLTRRLYLRGSYFYRDKDFPENPGRDGNVHAADADLYFFIDGTRHYVVAGLRYEDEDTRDAAFDYRGQQLELRYSRRFDLYGERPVRLRLDWRYEDRDYRSVTPSIGQRRDDQRQRWRVRVDLPISQRLTALLSYQYRDHESDLPSADFSDNRFEAQLEMSF</sequence>
<reference evidence="2 3" key="1">
    <citation type="submission" date="2015-07" db="EMBL/GenBank/DDBJ databases">
        <authorList>
            <person name="Noorani M."/>
        </authorList>
    </citation>
    <scope>NUCLEOTIDE SEQUENCE [LARGE SCALE GENOMIC DNA]</scope>
    <source>
        <strain evidence="2 3">KCTC 42284</strain>
    </source>
</reference>
<gene>
    <name evidence="2" type="ORF">WM2015_738</name>
</gene>
<dbReference type="InterPro" id="IPR007655">
    <property type="entry name" value="Slam_C"/>
</dbReference>
<dbReference type="AlphaFoldDB" id="A0A0K0XTS9"/>
<name>A0A0K0XTS9_9GAMM</name>
<evidence type="ECO:0000313" key="2">
    <source>
        <dbReference type="EMBL" id="AKS41119.1"/>
    </source>
</evidence>
<dbReference type="STRING" id="1579979.WM2015_738"/>